<evidence type="ECO:0000313" key="3">
    <source>
        <dbReference type="Proteomes" id="UP000235015"/>
    </source>
</evidence>
<keyword evidence="1" id="KW-0732">Signal</keyword>
<reference evidence="2 3" key="1">
    <citation type="submission" date="2017-11" db="EMBL/GenBank/DDBJ databases">
        <title>Genome-resolved metagenomics identifies genetic mobility, metabolic interactions, and unexpected diversity in perchlorate-reducing communities.</title>
        <authorList>
            <person name="Barnum T.P."/>
            <person name="Figueroa I.A."/>
            <person name="Carlstrom C.I."/>
            <person name="Lucas L.N."/>
            <person name="Engelbrektson A.L."/>
            <person name="Coates J.D."/>
        </authorList>
    </citation>
    <scope>NUCLEOTIDE SEQUENCE [LARGE SCALE GENOMIC DNA]</scope>
    <source>
        <strain evidence="2">BM301</strain>
    </source>
</reference>
<dbReference type="SUPFAM" id="SSF47175">
    <property type="entry name" value="Cytochromes"/>
    <property type="match status" value="1"/>
</dbReference>
<dbReference type="GO" id="GO:0005506">
    <property type="term" value="F:iron ion binding"/>
    <property type="evidence" value="ECO:0007669"/>
    <property type="project" value="InterPro"/>
</dbReference>
<evidence type="ECO:0000256" key="1">
    <source>
        <dbReference type="SAM" id="SignalP"/>
    </source>
</evidence>
<dbReference type="GO" id="GO:0020037">
    <property type="term" value="F:heme binding"/>
    <property type="evidence" value="ECO:0007669"/>
    <property type="project" value="InterPro"/>
</dbReference>
<proteinExistence type="predicted"/>
<name>A0A2N6CU56_9GAMM</name>
<dbReference type="STRING" id="1111735.GCA_000428045_02061"/>
<evidence type="ECO:0000313" key="2">
    <source>
        <dbReference type="EMBL" id="PLX60697.1"/>
    </source>
</evidence>
<dbReference type="EMBL" id="PKUN01000023">
    <property type="protein sequence ID" value="PLX60697.1"/>
    <property type="molecule type" value="Genomic_DNA"/>
</dbReference>
<dbReference type="GO" id="GO:0009055">
    <property type="term" value="F:electron transfer activity"/>
    <property type="evidence" value="ECO:0007669"/>
    <property type="project" value="InterPro"/>
</dbReference>
<comment type="caution">
    <text evidence="2">The sequence shown here is derived from an EMBL/GenBank/DDBJ whole genome shotgun (WGS) entry which is preliminary data.</text>
</comment>
<evidence type="ECO:0008006" key="4">
    <source>
        <dbReference type="Google" id="ProtNLM"/>
    </source>
</evidence>
<feature type="signal peptide" evidence="1">
    <location>
        <begin position="1"/>
        <end position="20"/>
    </location>
</feature>
<protein>
    <recommendedName>
        <fullName evidence="4">Cytochrome c</fullName>
    </recommendedName>
</protein>
<dbReference type="AlphaFoldDB" id="A0A2N6CU56"/>
<dbReference type="GO" id="GO:0022900">
    <property type="term" value="P:electron transport chain"/>
    <property type="evidence" value="ECO:0007669"/>
    <property type="project" value="InterPro"/>
</dbReference>
<organism evidence="2 3">
    <name type="scientific">Sedimenticola selenatireducens</name>
    <dbReference type="NCBI Taxonomy" id="191960"/>
    <lineage>
        <taxon>Bacteria</taxon>
        <taxon>Pseudomonadati</taxon>
        <taxon>Pseudomonadota</taxon>
        <taxon>Gammaproteobacteria</taxon>
        <taxon>Chromatiales</taxon>
        <taxon>Sedimenticolaceae</taxon>
        <taxon>Sedimenticola</taxon>
    </lineage>
</organism>
<feature type="chain" id="PRO_5014769357" description="Cytochrome c" evidence="1">
    <location>
        <begin position="21"/>
        <end position="155"/>
    </location>
</feature>
<dbReference type="Proteomes" id="UP000235015">
    <property type="component" value="Unassembled WGS sequence"/>
</dbReference>
<accession>A0A2N6CU56</accession>
<gene>
    <name evidence="2" type="ORF">C0630_14760</name>
</gene>
<dbReference type="RefSeq" id="WP_273440313.1">
    <property type="nucleotide sequence ID" value="NZ_PKUN01000023.1"/>
</dbReference>
<sequence length="155" mass="16825">MRSKAIFAVFSGFLMTLAFNTSHSEVKNSGTLEDPDTRAMLALPADERHLVLVEMRNFVVAMQSILDGLARDDMEQVASAARTMGSGAANEIPPHVVAKLPETFKQLAGKVHTTLDAISMDAEAMGDMGHTVGQLSELTKHCVACHAIYQVDRLR</sequence>
<dbReference type="InterPro" id="IPR010980">
    <property type="entry name" value="Cyt_c/b562"/>
</dbReference>